<keyword evidence="2" id="KW-0012">Acyltransferase</keyword>
<evidence type="ECO:0000313" key="4">
    <source>
        <dbReference type="EMBL" id="MBB5722957.1"/>
    </source>
</evidence>
<keyword evidence="4" id="KW-0689">Ribosomal protein</keyword>
<name>A0A7W9BM96_9RHOB</name>
<keyword evidence="4" id="KW-0687">Ribonucleoprotein</keyword>
<dbReference type="GO" id="GO:0005840">
    <property type="term" value="C:ribosome"/>
    <property type="evidence" value="ECO:0007669"/>
    <property type="project" value="UniProtKB-KW"/>
</dbReference>
<dbReference type="RefSeq" id="WP_183529714.1">
    <property type="nucleotide sequence ID" value="NZ_JACIJM010000007.1"/>
</dbReference>
<dbReference type="SUPFAM" id="SSF55729">
    <property type="entry name" value="Acyl-CoA N-acyltransferases (Nat)"/>
    <property type="match status" value="1"/>
</dbReference>
<accession>A0A7W9BM96</accession>
<evidence type="ECO:0000259" key="3">
    <source>
        <dbReference type="PROSITE" id="PS51186"/>
    </source>
</evidence>
<dbReference type="InterPro" id="IPR016181">
    <property type="entry name" value="Acyl_CoA_acyltransferase"/>
</dbReference>
<dbReference type="GO" id="GO:0016747">
    <property type="term" value="F:acyltransferase activity, transferring groups other than amino-acyl groups"/>
    <property type="evidence" value="ECO:0007669"/>
    <property type="project" value="InterPro"/>
</dbReference>
<dbReference type="Proteomes" id="UP000535415">
    <property type="component" value="Unassembled WGS sequence"/>
</dbReference>
<dbReference type="PROSITE" id="PS51186">
    <property type="entry name" value="GNAT"/>
    <property type="match status" value="1"/>
</dbReference>
<evidence type="ECO:0000313" key="5">
    <source>
        <dbReference type="Proteomes" id="UP000535415"/>
    </source>
</evidence>
<dbReference type="PANTHER" id="PTHR43877">
    <property type="entry name" value="AMINOALKYLPHOSPHONATE N-ACETYLTRANSFERASE-RELATED-RELATED"/>
    <property type="match status" value="1"/>
</dbReference>
<gene>
    <name evidence="4" type="ORF">FHS72_002593</name>
</gene>
<feature type="domain" description="N-acetyltransferase" evidence="3">
    <location>
        <begin position="1"/>
        <end position="192"/>
    </location>
</feature>
<protein>
    <submittedName>
        <fullName evidence="4">Ribosomal protein S18 acetylase RimI-like enzyme</fullName>
    </submittedName>
</protein>
<evidence type="ECO:0000256" key="1">
    <source>
        <dbReference type="ARBA" id="ARBA00022679"/>
    </source>
</evidence>
<organism evidence="4 5">
    <name type="scientific">Yoonia ponticola</name>
    <dbReference type="NCBI Taxonomy" id="1524255"/>
    <lineage>
        <taxon>Bacteria</taxon>
        <taxon>Pseudomonadati</taxon>
        <taxon>Pseudomonadota</taxon>
        <taxon>Alphaproteobacteria</taxon>
        <taxon>Rhodobacterales</taxon>
        <taxon>Paracoccaceae</taxon>
        <taxon>Yoonia</taxon>
    </lineage>
</organism>
<keyword evidence="5" id="KW-1185">Reference proteome</keyword>
<keyword evidence="1" id="KW-0808">Transferase</keyword>
<dbReference type="InterPro" id="IPR000182">
    <property type="entry name" value="GNAT_dom"/>
</dbReference>
<dbReference type="Gene3D" id="3.40.630.30">
    <property type="match status" value="1"/>
</dbReference>
<proteinExistence type="predicted"/>
<sequence>MRIQMGIPRGAKAQAAALYWGAFGEKLGTVMGPEPKAMAYILRVIDSRHAISAVDDDGTLLGVVGFKTNKGALVGGTYSDFAAIYGHLGAIWRAVLLSLLERDTENRRFLMDGIFVAPAARGKGVGSALLVAIMNEGHQRGYPSLRLDVIDTNPRAKALYERHGFAPTDTTKLGPLRHIFKFHSVTTMVKKL</sequence>
<dbReference type="EMBL" id="JACIJM010000007">
    <property type="protein sequence ID" value="MBB5722957.1"/>
    <property type="molecule type" value="Genomic_DNA"/>
</dbReference>
<dbReference type="CDD" id="cd04301">
    <property type="entry name" value="NAT_SF"/>
    <property type="match status" value="1"/>
</dbReference>
<comment type="caution">
    <text evidence="4">The sequence shown here is derived from an EMBL/GenBank/DDBJ whole genome shotgun (WGS) entry which is preliminary data.</text>
</comment>
<dbReference type="InterPro" id="IPR050832">
    <property type="entry name" value="Bact_Acetyltransf"/>
</dbReference>
<dbReference type="AlphaFoldDB" id="A0A7W9BM96"/>
<dbReference type="PANTHER" id="PTHR43877:SF2">
    <property type="entry name" value="AMINOALKYLPHOSPHONATE N-ACETYLTRANSFERASE-RELATED"/>
    <property type="match status" value="1"/>
</dbReference>
<reference evidence="4 5" key="1">
    <citation type="submission" date="2020-08" db="EMBL/GenBank/DDBJ databases">
        <title>Genomic Encyclopedia of Type Strains, Phase IV (KMG-IV): sequencing the most valuable type-strain genomes for metagenomic binning, comparative biology and taxonomic classification.</title>
        <authorList>
            <person name="Goeker M."/>
        </authorList>
    </citation>
    <scope>NUCLEOTIDE SEQUENCE [LARGE SCALE GENOMIC DNA]</scope>
    <source>
        <strain evidence="4 5">DSM 101064</strain>
    </source>
</reference>
<dbReference type="Pfam" id="PF00583">
    <property type="entry name" value="Acetyltransf_1"/>
    <property type="match status" value="1"/>
</dbReference>
<evidence type="ECO:0000256" key="2">
    <source>
        <dbReference type="ARBA" id="ARBA00023315"/>
    </source>
</evidence>